<dbReference type="PANTHER" id="PTHR47225">
    <property type="entry name" value="EF-HAND CALCIUM-BINDING DOMAIN-CONTAINING PROTEIN 12"/>
    <property type="match status" value="1"/>
</dbReference>
<dbReference type="Ensembl" id="ENSPCET00000022947.1">
    <property type="protein sequence ID" value="ENSPCEP00000022197.1"/>
    <property type="gene ID" value="ENSPCEG00000016976.1"/>
</dbReference>
<reference evidence="1" key="1">
    <citation type="submission" date="2025-08" db="UniProtKB">
        <authorList>
            <consortium name="Ensembl"/>
        </authorList>
    </citation>
    <scope>IDENTIFICATION</scope>
</reference>
<organism evidence="1 2">
    <name type="scientific">Pelusios castaneus</name>
    <name type="common">West African mud turtle</name>
    <dbReference type="NCBI Taxonomy" id="367368"/>
    <lineage>
        <taxon>Eukaryota</taxon>
        <taxon>Metazoa</taxon>
        <taxon>Chordata</taxon>
        <taxon>Craniata</taxon>
        <taxon>Vertebrata</taxon>
        <taxon>Euteleostomi</taxon>
        <taxon>Archelosauria</taxon>
        <taxon>Testudinata</taxon>
        <taxon>Testudines</taxon>
        <taxon>Pleurodira</taxon>
        <taxon>Pelomedusidae</taxon>
        <taxon>Pelusios</taxon>
    </lineage>
</organism>
<name>A0A8C8SML9_9SAUR</name>
<dbReference type="AlphaFoldDB" id="A0A8C8SML9"/>
<accession>A0A8C8SML9</accession>
<sequence length="489" mass="56969">MPREDLFKDTTRIKPELVLQHCFKQYKLRDFIFGPPKSRRRIIIAPPMVRPASAESCSTIPKEASETEDDLPKLEAWIMERRKLRSQLDSLVNVEKWLRQKLSTTEQEERVLENLQDSRAVRKAKRQRVIPLINAPYPQSLITLHNLLHKQKLKMVDLFRKADKDKKRFIRSDFIKVIKEVHRNQVKNTNLKFFLIRSKVCFLLQATITSLFLVITARARLHTQKIVSTSVSIPASADGKTKEGQSLTPSEPGAKLTLLEVPPINTEPDHRPLSYDEMEEVGRRCRNRKRWEKVLHIFNPIEWLECCRLVRSGNKAIDDHCLPSTVESDIGEVIDQHRRNCYLVYLQCLKLCNEYNVPLTEKVLEKALLYPGDRIIKEGEYVRKIRQPGGPYASVDGSHHQTQLLLSRQGIRNKLSHLSCKSHDNNFWPGHLLDKLRIYLPQMEPNKEQALFSYVRPTPPVYPGIYNPHRSWPVSSQGYTLFKIYYIQS</sequence>
<keyword evidence="2" id="KW-1185">Reference proteome</keyword>
<dbReference type="Proteomes" id="UP000694393">
    <property type="component" value="Unplaced"/>
</dbReference>
<evidence type="ECO:0000313" key="2">
    <source>
        <dbReference type="Proteomes" id="UP000694393"/>
    </source>
</evidence>
<protein>
    <submittedName>
        <fullName evidence="1">EF-hand calcium binding domain 12</fullName>
    </submittedName>
</protein>
<dbReference type="PANTHER" id="PTHR47225:SF1">
    <property type="entry name" value="EF-HAND CALCIUM-BINDING DOMAIN-CONTAINING PROTEIN 12"/>
    <property type="match status" value="1"/>
</dbReference>
<dbReference type="InterPro" id="IPR042847">
    <property type="entry name" value="EFC12"/>
</dbReference>
<evidence type="ECO:0000313" key="1">
    <source>
        <dbReference type="Ensembl" id="ENSPCEP00000022197.1"/>
    </source>
</evidence>
<reference evidence="1" key="2">
    <citation type="submission" date="2025-09" db="UniProtKB">
        <authorList>
            <consortium name="Ensembl"/>
        </authorList>
    </citation>
    <scope>IDENTIFICATION</scope>
</reference>
<proteinExistence type="predicted"/>